<dbReference type="InterPro" id="IPR003591">
    <property type="entry name" value="Leu-rich_rpt_typical-subtyp"/>
</dbReference>
<dbReference type="GO" id="GO:0005737">
    <property type="term" value="C:cytoplasm"/>
    <property type="evidence" value="ECO:0007669"/>
    <property type="project" value="UniProtKB-SubCell"/>
</dbReference>
<dbReference type="Proteomes" id="UP000308652">
    <property type="component" value="Unassembled WGS sequence"/>
</dbReference>
<feature type="compositionally biased region" description="Low complexity" evidence="5">
    <location>
        <begin position="501"/>
        <end position="517"/>
    </location>
</feature>
<feature type="region of interest" description="Disordered" evidence="5">
    <location>
        <begin position="637"/>
        <end position="730"/>
    </location>
</feature>
<keyword evidence="7" id="KW-1185">Reference proteome</keyword>
<dbReference type="PANTHER" id="PTHR15454:SF69">
    <property type="entry name" value="SERINE_THREONINE-PROTEIN KINASE 11-INTERACTING PROTEIN"/>
    <property type="match status" value="1"/>
</dbReference>
<evidence type="ECO:0000256" key="4">
    <source>
        <dbReference type="ARBA" id="ARBA00022737"/>
    </source>
</evidence>
<dbReference type="SUPFAM" id="SSF52075">
    <property type="entry name" value="Outer arm dynein light chain 1"/>
    <property type="match status" value="1"/>
</dbReference>
<dbReference type="AlphaFoldDB" id="A0A5C3MTC8"/>
<dbReference type="EMBL" id="ML213590">
    <property type="protein sequence ID" value="TFK44641.1"/>
    <property type="molecule type" value="Genomic_DNA"/>
</dbReference>
<comment type="subcellular location">
    <subcellularLocation>
        <location evidence="1">Cytoplasm</location>
    </subcellularLocation>
</comment>
<dbReference type="SMART" id="SM00369">
    <property type="entry name" value="LRR_TYP"/>
    <property type="match status" value="3"/>
</dbReference>
<dbReference type="InterPro" id="IPR001611">
    <property type="entry name" value="Leu-rich_rpt"/>
</dbReference>
<dbReference type="InterPro" id="IPR032675">
    <property type="entry name" value="LRR_dom_sf"/>
</dbReference>
<evidence type="ECO:0000256" key="2">
    <source>
        <dbReference type="ARBA" id="ARBA00022490"/>
    </source>
</evidence>
<reference evidence="6 7" key="1">
    <citation type="journal article" date="2019" name="Nat. Ecol. Evol.">
        <title>Megaphylogeny resolves global patterns of mushroom evolution.</title>
        <authorList>
            <person name="Varga T."/>
            <person name="Krizsan K."/>
            <person name="Foldi C."/>
            <person name="Dima B."/>
            <person name="Sanchez-Garcia M."/>
            <person name="Sanchez-Ramirez S."/>
            <person name="Szollosi G.J."/>
            <person name="Szarkandi J.G."/>
            <person name="Papp V."/>
            <person name="Albert L."/>
            <person name="Andreopoulos W."/>
            <person name="Angelini C."/>
            <person name="Antonin V."/>
            <person name="Barry K.W."/>
            <person name="Bougher N.L."/>
            <person name="Buchanan P."/>
            <person name="Buyck B."/>
            <person name="Bense V."/>
            <person name="Catcheside P."/>
            <person name="Chovatia M."/>
            <person name="Cooper J."/>
            <person name="Damon W."/>
            <person name="Desjardin D."/>
            <person name="Finy P."/>
            <person name="Geml J."/>
            <person name="Haridas S."/>
            <person name="Hughes K."/>
            <person name="Justo A."/>
            <person name="Karasinski D."/>
            <person name="Kautmanova I."/>
            <person name="Kiss B."/>
            <person name="Kocsube S."/>
            <person name="Kotiranta H."/>
            <person name="LaButti K.M."/>
            <person name="Lechner B.E."/>
            <person name="Liimatainen K."/>
            <person name="Lipzen A."/>
            <person name="Lukacs Z."/>
            <person name="Mihaltcheva S."/>
            <person name="Morgado L.N."/>
            <person name="Niskanen T."/>
            <person name="Noordeloos M.E."/>
            <person name="Ohm R.A."/>
            <person name="Ortiz-Santana B."/>
            <person name="Ovrebo C."/>
            <person name="Racz N."/>
            <person name="Riley R."/>
            <person name="Savchenko A."/>
            <person name="Shiryaev A."/>
            <person name="Soop K."/>
            <person name="Spirin V."/>
            <person name="Szebenyi C."/>
            <person name="Tomsovsky M."/>
            <person name="Tulloss R.E."/>
            <person name="Uehling J."/>
            <person name="Grigoriev I.V."/>
            <person name="Vagvolgyi C."/>
            <person name="Papp T."/>
            <person name="Martin F.M."/>
            <person name="Miettinen O."/>
            <person name="Hibbett D.S."/>
            <person name="Nagy L.G."/>
        </authorList>
    </citation>
    <scope>NUCLEOTIDE SEQUENCE [LARGE SCALE GENOMIC DNA]</scope>
    <source>
        <strain evidence="6 7">CBS 166.37</strain>
    </source>
</reference>
<proteinExistence type="predicted"/>
<dbReference type="Gene3D" id="3.80.10.10">
    <property type="entry name" value="Ribonuclease Inhibitor"/>
    <property type="match status" value="1"/>
</dbReference>
<evidence type="ECO:0000256" key="5">
    <source>
        <dbReference type="SAM" id="MobiDB-lite"/>
    </source>
</evidence>
<feature type="region of interest" description="Disordered" evidence="5">
    <location>
        <begin position="278"/>
        <end position="297"/>
    </location>
</feature>
<feature type="compositionally biased region" description="Low complexity" evidence="5">
    <location>
        <begin position="565"/>
        <end position="574"/>
    </location>
</feature>
<gene>
    <name evidence="6" type="ORF">BDQ12DRAFT_673317</name>
</gene>
<keyword evidence="2" id="KW-0963">Cytoplasm</keyword>
<organism evidence="6 7">
    <name type="scientific">Crucibulum laeve</name>
    <dbReference type="NCBI Taxonomy" id="68775"/>
    <lineage>
        <taxon>Eukaryota</taxon>
        <taxon>Fungi</taxon>
        <taxon>Dikarya</taxon>
        <taxon>Basidiomycota</taxon>
        <taxon>Agaricomycotina</taxon>
        <taxon>Agaricomycetes</taxon>
        <taxon>Agaricomycetidae</taxon>
        <taxon>Agaricales</taxon>
        <taxon>Agaricineae</taxon>
        <taxon>Nidulariaceae</taxon>
        <taxon>Crucibulum</taxon>
    </lineage>
</organism>
<feature type="compositionally biased region" description="Basic and acidic residues" evidence="5">
    <location>
        <begin position="577"/>
        <end position="588"/>
    </location>
</feature>
<dbReference type="PROSITE" id="PS51450">
    <property type="entry name" value="LRR"/>
    <property type="match status" value="2"/>
</dbReference>
<dbReference type="OrthoDB" id="676979at2759"/>
<accession>A0A5C3MTC8</accession>
<dbReference type="PANTHER" id="PTHR15454">
    <property type="entry name" value="NISCHARIN RELATED"/>
    <property type="match status" value="1"/>
</dbReference>
<evidence type="ECO:0000313" key="7">
    <source>
        <dbReference type="Proteomes" id="UP000308652"/>
    </source>
</evidence>
<evidence type="ECO:0000256" key="3">
    <source>
        <dbReference type="ARBA" id="ARBA00022614"/>
    </source>
</evidence>
<dbReference type="Pfam" id="PF13855">
    <property type="entry name" value="LRR_8"/>
    <property type="match status" value="1"/>
</dbReference>
<feature type="compositionally biased region" description="Acidic residues" evidence="5">
    <location>
        <begin position="278"/>
        <end position="287"/>
    </location>
</feature>
<dbReference type="STRING" id="68775.A0A5C3MTC8"/>
<feature type="compositionally biased region" description="Polar residues" evidence="5">
    <location>
        <begin position="665"/>
        <end position="677"/>
    </location>
</feature>
<keyword evidence="3" id="KW-0433">Leucine-rich repeat</keyword>
<evidence type="ECO:0000313" key="6">
    <source>
        <dbReference type="EMBL" id="TFK44641.1"/>
    </source>
</evidence>
<protein>
    <submittedName>
        <fullName evidence="6">Uncharacterized protein</fullName>
    </submittedName>
</protein>
<name>A0A5C3MTC8_9AGAR</name>
<feature type="region of interest" description="Disordered" evidence="5">
    <location>
        <begin position="501"/>
        <end position="592"/>
    </location>
</feature>
<sequence length="764" mass="83247">MEQEPGDEYLRRLATFIRTNEKALAEAGVTRRRRVQRPAPSEPSFNPLGWFGLDASNSPVPPPKPVILSTDVPHLFYVLMRLEALGYDIGTLDVQIDSPSRPTTYVNLFPEKDKSDTLSLASFRSSFSVVSGLSLGGGWWSRPEPPSLDSELKYIYSSFTKLPALSVHGPERKAITELLADPPHNNALPLDTFKNLQSLECLDIDPRTLLGWDRLAESLRSLKIRKSGLEDVSDIFIGAVVDDQARRAGSASRKRRRIIPRGSMGQPLFQSTKLPDTVMEDENEDESGTGADGGVTTPVQSTELSPLKWAFLKHLALPDNALTFFPTDPLPYLTSLTHLDLSSNLLVSVPPGLGALYNLVSLNLADNMIDSVLGIYQNLGQVLYLNLSHNRLESICGLERLHALERVDLRTNLVEESAEIGRLAPLPNIAEVWVEGNPFTEIEEGYRIICFDYFWKEGKTIKLDGTEPGYYEKRNLTVAPPQQMSSSRPISTVAASPPVVAVGHAHAHSHSPATASPLLKPTEQVPTPPSSNPSPHLGPVAAVGVSGKSRRKKAKRIVDLDGSHSEASSRSASHARVRSEDSHRDTRKGASLVVESGRKWGQVVPPVQDELATPTAQTSRADIFAAAVLPSLVSPSMRALPSRVGGSKGVDPSRRSRHSRYQTEYLPSSTADISTVESGKEASGSPPSFSRRGSATISSKSGRRQARVSASVYEPSGAASDGEGEGEGIRDNAEAYRRRIEALKADMGDRWLNVFSQSEMRSPL</sequence>
<keyword evidence="4" id="KW-0677">Repeat</keyword>
<evidence type="ECO:0000256" key="1">
    <source>
        <dbReference type="ARBA" id="ARBA00004496"/>
    </source>
</evidence>
<feature type="compositionally biased region" description="Low complexity" evidence="5">
    <location>
        <begin position="682"/>
        <end position="695"/>
    </location>
</feature>